<keyword evidence="3" id="KW-0963">Cytoplasm</keyword>
<feature type="domain" description="HYDIN/VesB/CFA65-like Ig-like" evidence="6">
    <location>
        <begin position="53"/>
        <end position="147"/>
    </location>
</feature>
<name>A0ABP0RBP0_9DINO</name>
<protein>
    <submittedName>
        <fullName evidence="7">Hydrocephalus-inducing protein (Protein Hy-3)</fullName>
    </submittedName>
</protein>
<evidence type="ECO:0000256" key="2">
    <source>
        <dbReference type="ARBA" id="ARBA00004496"/>
    </source>
</evidence>
<dbReference type="Pfam" id="PF22544">
    <property type="entry name" value="HYDIN_VesB_CFA65-like_Ig"/>
    <property type="match status" value="1"/>
</dbReference>
<dbReference type="InterPro" id="IPR013783">
    <property type="entry name" value="Ig-like_fold"/>
</dbReference>
<dbReference type="EMBL" id="CAXAMM010041151">
    <property type="protein sequence ID" value="CAK9097659.1"/>
    <property type="molecule type" value="Genomic_DNA"/>
</dbReference>
<evidence type="ECO:0000256" key="3">
    <source>
        <dbReference type="ARBA" id="ARBA00022490"/>
    </source>
</evidence>
<reference evidence="7 8" key="1">
    <citation type="submission" date="2024-02" db="EMBL/GenBank/DDBJ databases">
        <authorList>
            <person name="Chen Y."/>
            <person name="Shah S."/>
            <person name="Dougan E. K."/>
            <person name="Thang M."/>
            <person name="Chan C."/>
        </authorList>
    </citation>
    <scope>NUCLEOTIDE SEQUENCE [LARGE SCALE GENOMIC DNA]</scope>
</reference>
<dbReference type="PANTHER" id="PTHR23053:SF0">
    <property type="entry name" value="HYDROCEPHALUS-INDUCING PROTEIN HOMOLOG"/>
    <property type="match status" value="1"/>
</dbReference>
<comment type="subcellular location">
    <subcellularLocation>
        <location evidence="1">Cell projection</location>
        <location evidence="1">Cilium</location>
    </subcellularLocation>
    <subcellularLocation>
        <location evidence="2">Cytoplasm</location>
    </subcellularLocation>
</comment>
<comment type="caution">
    <text evidence="7">The sequence shown here is derived from an EMBL/GenBank/DDBJ whole genome shotgun (WGS) entry which is preliminary data.</text>
</comment>
<evidence type="ECO:0000256" key="4">
    <source>
        <dbReference type="ARBA" id="ARBA00023069"/>
    </source>
</evidence>
<evidence type="ECO:0000256" key="5">
    <source>
        <dbReference type="ARBA" id="ARBA00023273"/>
    </source>
</evidence>
<dbReference type="Proteomes" id="UP001642464">
    <property type="component" value="Unassembled WGS sequence"/>
</dbReference>
<evidence type="ECO:0000313" key="7">
    <source>
        <dbReference type="EMBL" id="CAK9097659.1"/>
    </source>
</evidence>
<keyword evidence="4" id="KW-0969">Cilium</keyword>
<gene>
    <name evidence="7" type="ORF">SCF082_LOCUS45813</name>
</gene>
<evidence type="ECO:0000259" key="6">
    <source>
        <dbReference type="Pfam" id="PF22544"/>
    </source>
</evidence>
<evidence type="ECO:0000256" key="1">
    <source>
        <dbReference type="ARBA" id="ARBA00004138"/>
    </source>
</evidence>
<dbReference type="InterPro" id="IPR053879">
    <property type="entry name" value="HYDIN_VesB_CFA65-like_Ig"/>
</dbReference>
<organism evidence="7 8">
    <name type="scientific">Durusdinium trenchii</name>
    <dbReference type="NCBI Taxonomy" id="1381693"/>
    <lineage>
        <taxon>Eukaryota</taxon>
        <taxon>Sar</taxon>
        <taxon>Alveolata</taxon>
        <taxon>Dinophyceae</taxon>
        <taxon>Suessiales</taxon>
        <taxon>Symbiodiniaceae</taxon>
        <taxon>Durusdinium</taxon>
    </lineage>
</organism>
<dbReference type="InterPro" id="IPR033305">
    <property type="entry name" value="Hydin-like"/>
</dbReference>
<dbReference type="PANTHER" id="PTHR23053">
    <property type="entry name" value="DLEC1 DELETED IN LUNG AND ESOPHAGEAL CANCER 1"/>
    <property type="match status" value="1"/>
</dbReference>
<keyword evidence="5" id="KW-0966">Cell projection</keyword>
<sequence length="573" mass="64437">MGILEPGCTQDITFTYFGMKNQKFDVAAVCQTEGGPEYEVALKGQASKLDFVLDKTELDFGEVPYTEVQEREVLLVNTGKVAFQYSWNLCALSRPSVLDCWPIAGEIKAGDKERITIRFRAGIPEEVSEVALLEVAHFERQRIHVRGHGIFPGILLMQGGGGRGDHGFKGLERWEEEAHQTNKELALQRLLTNGPPPLAACVSNSTNSSMQISVQSGQEVSTSEQWQPEPQLIEFEAEPTFQKSGRGSARNKADWRPMLELPPVTAAQYCCNFGHIVLGHSGKKVISVYNCFHENVNFNISRKVLMQYGFQISPEKVSKVLPGKKVKLELTCFRDRSGEEGKQETTWIIPVRGGPFYEVKLVSEFVRPDLELSSDSIDFGHVPVGQVKRITIKQLGCRVQLSKQSFADFLGTLMYFVWFRVALCGPGSAMIAPGDIQFVTVSFTPTAASYFNQKLALRIMDNPNRCLSNENMGTENCIQELFLCNPTEYTIEVYSTDFDSKYKEEEYFLQVYDQYENDRMELPLRPPGAPTWPKVAKHGRKVRREELIRQREIKARSLATSSVLAPSSKARSP</sequence>
<dbReference type="Gene3D" id="2.60.40.10">
    <property type="entry name" value="Immunoglobulins"/>
    <property type="match status" value="2"/>
</dbReference>
<accession>A0ABP0RBP0</accession>
<keyword evidence="8" id="KW-1185">Reference proteome</keyword>
<evidence type="ECO:0000313" key="8">
    <source>
        <dbReference type="Proteomes" id="UP001642464"/>
    </source>
</evidence>
<proteinExistence type="predicted"/>